<dbReference type="InterPro" id="IPR050553">
    <property type="entry name" value="Thioredoxin_ResA/DsbE_sf"/>
</dbReference>
<evidence type="ECO:0000313" key="2">
    <source>
        <dbReference type="EMBL" id="XBH05174.1"/>
    </source>
</evidence>
<dbReference type="InterPro" id="IPR013766">
    <property type="entry name" value="Thioredoxin_domain"/>
</dbReference>
<proteinExistence type="predicted"/>
<dbReference type="GO" id="GO:0016491">
    <property type="term" value="F:oxidoreductase activity"/>
    <property type="evidence" value="ECO:0007669"/>
    <property type="project" value="InterPro"/>
</dbReference>
<dbReference type="CDD" id="cd02966">
    <property type="entry name" value="TlpA_like_family"/>
    <property type="match status" value="1"/>
</dbReference>
<protein>
    <submittedName>
        <fullName evidence="2">TlpA disulfide reductase family protein</fullName>
    </submittedName>
</protein>
<dbReference type="PANTHER" id="PTHR42852">
    <property type="entry name" value="THIOL:DISULFIDE INTERCHANGE PROTEIN DSBE"/>
    <property type="match status" value="1"/>
</dbReference>
<dbReference type="Pfam" id="PF00578">
    <property type="entry name" value="AhpC-TSA"/>
    <property type="match status" value="1"/>
</dbReference>
<reference evidence="2" key="1">
    <citation type="submission" date="2024-05" db="EMBL/GenBank/DDBJ databases">
        <title>Planctomycetes of the genus Singulisphaera possess chitinolytic capabilities.</title>
        <authorList>
            <person name="Ivanova A."/>
        </authorList>
    </citation>
    <scope>NUCLEOTIDE SEQUENCE</scope>
    <source>
        <strain evidence="2">Ch08T</strain>
    </source>
</reference>
<dbReference type="PANTHER" id="PTHR42852:SF13">
    <property type="entry name" value="PROTEIN DIPZ"/>
    <property type="match status" value="1"/>
</dbReference>
<dbReference type="Gene3D" id="3.40.30.10">
    <property type="entry name" value="Glutaredoxin"/>
    <property type="match status" value="1"/>
</dbReference>
<accession>A0AAU7CIT2</accession>
<dbReference type="InterPro" id="IPR000866">
    <property type="entry name" value="AhpC/TSA"/>
</dbReference>
<sequence>MRQFQNLLQTLIVVLMASPVLQGADSRPKETLAGLKEAYDVAIEEKRAKKPGVSQSEALARFRKTAAALARRALILAKANPDTPTAVDTLAWIHTDLSGASSETAEVLDASYDLIVERYLDRDEIVPVCWLAANQALEPPHSETFLRAAADRSPNLRVRGVACYALGRTQHELARVARALNAPITQKIIERNLGPKLCARVRTRQAEEYRRDAETAYERTIKEYSDQLSPVPASPPLGKQAEDALFRLRYLEVGCNLPEVVGEDLDGIPLKLSNFRGKVMLISFWAAWCEPCMRLVPAEKELVERMKGRPFVLIGVNGDGDRAKARAVSANEGLNWRSFWDHGPKGPIATKWNVSRWPTIYVIDAEGKIRDDGILYFEHFHQKSLANCFEQWVAEAEARLR</sequence>
<dbReference type="AlphaFoldDB" id="A0AAU7CIT2"/>
<feature type="domain" description="Thioredoxin" evidence="1">
    <location>
        <begin position="251"/>
        <end position="398"/>
    </location>
</feature>
<evidence type="ECO:0000259" key="1">
    <source>
        <dbReference type="PROSITE" id="PS51352"/>
    </source>
</evidence>
<dbReference type="RefSeq" id="WP_406697979.1">
    <property type="nucleotide sequence ID" value="NZ_CP155447.1"/>
</dbReference>
<organism evidence="2">
    <name type="scientific">Singulisphaera sp. Ch08</name>
    <dbReference type="NCBI Taxonomy" id="3120278"/>
    <lineage>
        <taxon>Bacteria</taxon>
        <taxon>Pseudomonadati</taxon>
        <taxon>Planctomycetota</taxon>
        <taxon>Planctomycetia</taxon>
        <taxon>Isosphaerales</taxon>
        <taxon>Isosphaeraceae</taxon>
        <taxon>Singulisphaera</taxon>
    </lineage>
</organism>
<dbReference type="EMBL" id="CP155447">
    <property type="protein sequence ID" value="XBH05174.1"/>
    <property type="molecule type" value="Genomic_DNA"/>
</dbReference>
<dbReference type="InterPro" id="IPR036249">
    <property type="entry name" value="Thioredoxin-like_sf"/>
</dbReference>
<name>A0AAU7CIT2_9BACT</name>
<gene>
    <name evidence="2" type="ORF">V5E97_03900</name>
</gene>
<dbReference type="GO" id="GO:0016209">
    <property type="term" value="F:antioxidant activity"/>
    <property type="evidence" value="ECO:0007669"/>
    <property type="project" value="InterPro"/>
</dbReference>
<dbReference type="SUPFAM" id="SSF52833">
    <property type="entry name" value="Thioredoxin-like"/>
    <property type="match status" value="1"/>
</dbReference>
<dbReference type="PROSITE" id="PS51352">
    <property type="entry name" value="THIOREDOXIN_2"/>
    <property type="match status" value="1"/>
</dbReference>